<dbReference type="EMBL" id="JARKIB010000591">
    <property type="protein sequence ID" value="KAJ7698420.1"/>
    <property type="molecule type" value="Genomic_DNA"/>
</dbReference>
<comment type="caution">
    <text evidence="1">The sequence shown here is derived from an EMBL/GenBank/DDBJ whole genome shotgun (WGS) entry which is preliminary data.</text>
</comment>
<reference evidence="1" key="1">
    <citation type="submission" date="2023-03" db="EMBL/GenBank/DDBJ databases">
        <title>Massive genome expansion in bonnet fungi (Mycena s.s.) driven by repeated elements and novel gene families across ecological guilds.</title>
        <authorList>
            <consortium name="Lawrence Berkeley National Laboratory"/>
            <person name="Harder C.B."/>
            <person name="Miyauchi S."/>
            <person name="Viragh M."/>
            <person name="Kuo A."/>
            <person name="Thoen E."/>
            <person name="Andreopoulos B."/>
            <person name="Lu D."/>
            <person name="Skrede I."/>
            <person name="Drula E."/>
            <person name="Henrissat B."/>
            <person name="Morin E."/>
            <person name="Kohler A."/>
            <person name="Barry K."/>
            <person name="LaButti K."/>
            <person name="Morin E."/>
            <person name="Salamov A."/>
            <person name="Lipzen A."/>
            <person name="Mereny Z."/>
            <person name="Hegedus B."/>
            <person name="Baldrian P."/>
            <person name="Stursova M."/>
            <person name="Weitz H."/>
            <person name="Taylor A."/>
            <person name="Grigoriev I.V."/>
            <person name="Nagy L.G."/>
            <person name="Martin F."/>
            <person name="Kauserud H."/>
        </authorList>
    </citation>
    <scope>NUCLEOTIDE SEQUENCE</scope>
    <source>
        <strain evidence="1">CBHHK182m</strain>
    </source>
</reference>
<evidence type="ECO:0008006" key="3">
    <source>
        <dbReference type="Google" id="ProtNLM"/>
    </source>
</evidence>
<dbReference type="AlphaFoldDB" id="A0AAD7GP62"/>
<proteinExistence type="predicted"/>
<dbReference type="InterPro" id="IPR032675">
    <property type="entry name" value="LRR_dom_sf"/>
</dbReference>
<name>A0AAD7GP62_9AGAR</name>
<evidence type="ECO:0000313" key="1">
    <source>
        <dbReference type="EMBL" id="KAJ7698420.1"/>
    </source>
</evidence>
<accession>A0AAD7GP62</accession>
<organism evidence="1 2">
    <name type="scientific">Mycena metata</name>
    <dbReference type="NCBI Taxonomy" id="1033252"/>
    <lineage>
        <taxon>Eukaryota</taxon>
        <taxon>Fungi</taxon>
        <taxon>Dikarya</taxon>
        <taxon>Basidiomycota</taxon>
        <taxon>Agaricomycotina</taxon>
        <taxon>Agaricomycetes</taxon>
        <taxon>Agaricomycetidae</taxon>
        <taxon>Agaricales</taxon>
        <taxon>Marasmiineae</taxon>
        <taxon>Mycenaceae</taxon>
        <taxon>Mycena</taxon>
    </lineage>
</organism>
<keyword evidence="2" id="KW-1185">Reference proteome</keyword>
<gene>
    <name evidence="1" type="ORF">B0H16DRAFT_1484477</name>
</gene>
<protein>
    <recommendedName>
        <fullName evidence="3">F-box domain-containing protein</fullName>
    </recommendedName>
</protein>
<evidence type="ECO:0000313" key="2">
    <source>
        <dbReference type="Proteomes" id="UP001215598"/>
    </source>
</evidence>
<dbReference type="Proteomes" id="UP001215598">
    <property type="component" value="Unassembled WGS sequence"/>
</dbReference>
<dbReference type="Gene3D" id="3.80.10.10">
    <property type="entry name" value="Ribonuclease Inhibitor"/>
    <property type="match status" value="1"/>
</dbReference>
<sequence length="363" mass="40685">MVSPQLPPEMHGEILSHTGRHDLTVYCRASKAFYELSVVVLYARIVVETQAQIDHLLQVLDQQPRLATLLRSLTFHAFLGLPLSFPVDVNNLFRLTELNISCLGMQVLDWAMENATLPCLKVFCARTMGRIHPDTLAGFLNRHPHITTLTVESGLPFTLNTILMLPALEDITAPPEVIASLSCRTLRFATVIWLDRDKDFVEILTRLALLSSARLLALSLTVHAPWPPDVILAVAGVLPYIESLALKSSGTEAFLRVDPINRVKIGEAVAQLTSLTHLEFSEYALVSRFYDGYNPTRWRPGWRLGQTLVEHWSSKCPTLTCIGLYGEIWEHEGTWTITSTRNRPTAVEIKFIPLTITGEVELI</sequence>